<evidence type="ECO:0000313" key="3">
    <source>
        <dbReference type="Proteomes" id="UP000184501"/>
    </source>
</evidence>
<accession>A0A1M5KW33</accession>
<dbReference type="AlphaFoldDB" id="A0A1M5KW33"/>
<protein>
    <submittedName>
        <fullName evidence="2">Glucose/arabinose dehydrogenase, beta-propeller fold</fullName>
    </submittedName>
</protein>
<gene>
    <name evidence="2" type="ORF">SAMN05444320_11056</name>
</gene>
<evidence type="ECO:0000259" key="1">
    <source>
        <dbReference type="Pfam" id="PF07995"/>
    </source>
</evidence>
<dbReference type="InterPro" id="IPR012938">
    <property type="entry name" value="Glc/Sorbosone_DH"/>
</dbReference>
<dbReference type="SUPFAM" id="SSF50952">
    <property type="entry name" value="Soluble quinoprotein glucose dehydrogenase"/>
    <property type="match status" value="1"/>
</dbReference>
<sequence length="389" mass="41392">MLGVVVVMAVAVAGCSGAPGVASSEPRADEPRLRVDVVANGLEHGWDVGFLPDGRLLVPQRAGRLALVSSGSPGATVSPVEADFGDVYVEHETGLMGLLVHPDFATSRQFTTCQSRKAPSGPPEDVRLVTWKLADDGRSAQRVRDPLLSGLPVNPNGRHAGCRMELAHDGALLVGTGDAAFNGMAQDRSRLGGKVLRMNLQTGEPWPGNPWLGSPTPEERLTLTYGHRNVQGLATRPGTDRVYLAEHGPTVDDELNLVRPGGNYGWGPEGDPNGYDEDVPMTDRARFPEAVEALWSSGRPTEAVCDVAFLAGEQWGDLDGTVAITALKGRKLLLAHLSPDGQEVRRVTTPPELNGAYGRLRGAQRGPDGALYVTTSNGQDDKVLRITRG</sequence>
<dbReference type="InterPro" id="IPR011041">
    <property type="entry name" value="Quinoprot_gluc/sorb_DH_b-prop"/>
</dbReference>
<name>A0A1M5KW33_STRHI</name>
<organism evidence="2 3">
    <name type="scientific">Streptoalloteichus hindustanus</name>
    <dbReference type="NCBI Taxonomy" id="2017"/>
    <lineage>
        <taxon>Bacteria</taxon>
        <taxon>Bacillati</taxon>
        <taxon>Actinomycetota</taxon>
        <taxon>Actinomycetes</taxon>
        <taxon>Pseudonocardiales</taxon>
        <taxon>Pseudonocardiaceae</taxon>
        <taxon>Streptoalloteichus</taxon>
    </lineage>
</organism>
<dbReference type="InterPro" id="IPR011042">
    <property type="entry name" value="6-blade_b-propeller_TolB-like"/>
</dbReference>
<dbReference type="PANTHER" id="PTHR19328:SF13">
    <property type="entry name" value="HIPL1 PROTEIN"/>
    <property type="match status" value="1"/>
</dbReference>
<proteinExistence type="predicted"/>
<dbReference type="PANTHER" id="PTHR19328">
    <property type="entry name" value="HEDGEHOG-INTERACTING PROTEIN"/>
    <property type="match status" value="1"/>
</dbReference>
<dbReference type="Pfam" id="PF07995">
    <property type="entry name" value="GSDH"/>
    <property type="match status" value="1"/>
</dbReference>
<dbReference type="Gene3D" id="2.120.10.30">
    <property type="entry name" value="TolB, C-terminal domain"/>
    <property type="match status" value="1"/>
</dbReference>
<dbReference type="Proteomes" id="UP000184501">
    <property type="component" value="Unassembled WGS sequence"/>
</dbReference>
<dbReference type="EMBL" id="FQVN01000010">
    <property type="protein sequence ID" value="SHG56373.1"/>
    <property type="molecule type" value="Genomic_DNA"/>
</dbReference>
<feature type="domain" description="Glucose/Sorbosone dehydrogenase" evidence="1">
    <location>
        <begin position="42"/>
        <end position="379"/>
    </location>
</feature>
<dbReference type="STRING" id="2017.SAMN05444320_11056"/>
<keyword evidence="3" id="KW-1185">Reference proteome</keyword>
<evidence type="ECO:0000313" key="2">
    <source>
        <dbReference type="EMBL" id="SHG56373.1"/>
    </source>
</evidence>
<reference evidence="2 3" key="1">
    <citation type="submission" date="2016-11" db="EMBL/GenBank/DDBJ databases">
        <authorList>
            <person name="Jaros S."/>
            <person name="Januszkiewicz K."/>
            <person name="Wedrychowicz H."/>
        </authorList>
    </citation>
    <scope>NUCLEOTIDE SEQUENCE [LARGE SCALE GENOMIC DNA]</scope>
    <source>
        <strain evidence="2 3">DSM 44523</strain>
    </source>
</reference>